<keyword evidence="4" id="KW-1185">Reference proteome</keyword>
<dbReference type="Proteomes" id="UP001073122">
    <property type="component" value="Unassembled WGS sequence"/>
</dbReference>
<dbReference type="Gene3D" id="1.25.40.10">
    <property type="entry name" value="Tetratricopeptide repeat domain"/>
    <property type="match status" value="2"/>
</dbReference>
<keyword evidence="1" id="KW-0472">Membrane</keyword>
<sequence length="575" mass="67822">MKIYKGFLYLIIFIFSSYFNAQKTFSSKDYTSLRKNYEDLAENDERALPYIKKYLREATKEKNYNKIFQGYQDAIFYTNDKEKKLSYADSCVKQMLKSNDDELISSAYLEKGVIYYFFYKRYQPALNNYLKAYESSKNISNDFLRYRIVYQLGVVKSYLGYYADASELFKECINHFEPLTSGNIHPNLIYNNKKGYFNSLHQQIICYEKLKNFKQSDSLLDVGINTLPSSERFDLEKAYFIKAKGISNFRKRRYKDAVAYLSTTIPVFKRYNDVTWFAVSSFYLGKSFGELKNDEKSISYFLKVDSVFQKQNFIIPELRSNYEILINYYNSKEKKDAELFYTKQLIKVDNILGNDFQYLSPKIHKEYDTKALLEKQKRLETNYNFSFLAAVVLLLSVAVLLFIIHIKRKKEKHILSQYMALENRILNQEGNSVISKVSFENQSNKDNRNNIPENVVNDILKKLAEFERKKGFVKKGLTQQELSKSFGTNTTYLSQIVNEFKGKNFNSYLNELRIKYITTELYHNPKLLDYTIEGLSEKCGMSSRQNFSDIFTEINGVRPAYFLKKKKQELYNNKS</sequence>
<keyword evidence="1" id="KW-0812">Transmembrane</keyword>
<accession>A0ABT3XXI9</accession>
<protein>
    <submittedName>
        <fullName evidence="3">Helix-turn-helix domain-containing protein</fullName>
    </submittedName>
</protein>
<gene>
    <name evidence="3" type="ORF">OF897_20985</name>
</gene>
<evidence type="ECO:0000256" key="1">
    <source>
        <dbReference type="SAM" id="Phobius"/>
    </source>
</evidence>
<organism evidence="3 4">
    <name type="scientific">Chryseobacterium formosus</name>
    <dbReference type="NCBI Taxonomy" id="1537363"/>
    <lineage>
        <taxon>Bacteria</taxon>
        <taxon>Pseudomonadati</taxon>
        <taxon>Bacteroidota</taxon>
        <taxon>Flavobacteriia</taxon>
        <taxon>Flavobacteriales</taxon>
        <taxon>Weeksellaceae</taxon>
        <taxon>Chryseobacterium group</taxon>
        <taxon>Chryseobacterium</taxon>
    </lineage>
</organism>
<feature type="transmembrane region" description="Helical" evidence="1">
    <location>
        <begin position="385"/>
        <end position="406"/>
    </location>
</feature>
<dbReference type="SUPFAM" id="SSF48452">
    <property type="entry name" value="TPR-like"/>
    <property type="match status" value="2"/>
</dbReference>
<evidence type="ECO:0000313" key="4">
    <source>
        <dbReference type="Proteomes" id="UP001073122"/>
    </source>
</evidence>
<dbReference type="EMBL" id="JAOVZW010000033">
    <property type="protein sequence ID" value="MCX8526396.1"/>
    <property type="molecule type" value="Genomic_DNA"/>
</dbReference>
<dbReference type="SMART" id="SM00342">
    <property type="entry name" value="HTH_ARAC"/>
    <property type="match status" value="1"/>
</dbReference>
<evidence type="ECO:0000259" key="2">
    <source>
        <dbReference type="PROSITE" id="PS01124"/>
    </source>
</evidence>
<dbReference type="InterPro" id="IPR018060">
    <property type="entry name" value="HTH_AraC"/>
</dbReference>
<dbReference type="PROSITE" id="PS01124">
    <property type="entry name" value="HTH_ARAC_FAMILY_2"/>
    <property type="match status" value="1"/>
</dbReference>
<comment type="caution">
    <text evidence="3">The sequence shown here is derived from an EMBL/GenBank/DDBJ whole genome shotgun (WGS) entry which is preliminary data.</text>
</comment>
<proteinExistence type="predicted"/>
<evidence type="ECO:0000313" key="3">
    <source>
        <dbReference type="EMBL" id="MCX8526396.1"/>
    </source>
</evidence>
<feature type="domain" description="HTH araC/xylS-type" evidence="2">
    <location>
        <begin position="453"/>
        <end position="565"/>
    </location>
</feature>
<dbReference type="InterPro" id="IPR011990">
    <property type="entry name" value="TPR-like_helical_dom_sf"/>
</dbReference>
<name>A0ABT3XXI9_9FLAO</name>
<dbReference type="RefSeq" id="WP_267267624.1">
    <property type="nucleotide sequence ID" value="NZ_JAOVZW010000033.1"/>
</dbReference>
<keyword evidence="1" id="KW-1133">Transmembrane helix</keyword>
<reference evidence="3" key="1">
    <citation type="submission" date="2022-10" db="EMBL/GenBank/DDBJ databases">
        <title>Chryseobacterium sp. nov., a novel bacterial species.</title>
        <authorList>
            <person name="Cao Y."/>
        </authorList>
    </citation>
    <scope>NUCLEOTIDE SEQUENCE</scope>
    <source>
        <strain evidence="3">CCTCC AB2015118</strain>
    </source>
</reference>
<dbReference type="Gene3D" id="1.10.10.60">
    <property type="entry name" value="Homeodomain-like"/>
    <property type="match status" value="2"/>
</dbReference>